<dbReference type="GO" id="GO:0005524">
    <property type="term" value="F:ATP binding"/>
    <property type="evidence" value="ECO:0007669"/>
    <property type="project" value="InterPro"/>
</dbReference>
<feature type="region of interest" description="Disordered" evidence="1">
    <location>
        <begin position="58"/>
        <end position="98"/>
    </location>
</feature>
<evidence type="ECO:0000256" key="1">
    <source>
        <dbReference type="SAM" id="MobiDB-lite"/>
    </source>
</evidence>
<dbReference type="EMBL" id="MN739735">
    <property type="protein sequence ID" value="QHT23909.1"/>
    <property type="molecule type" value="Genomic_DNA"/>
</dbReference>
<dbReference type="SUPFAM" id="SSF52540">
    <property type="entry name" value="P-loop containing nucleoside triphosphate hydrolases"/>
    <property type="match status" value="2"/>
</dbReference>
<dbReference type="InterPro" id="IPR014001">
    <property type="entry name" value="Helicase_ATP-bd"/>
</dbReference>
<evidence type="ECO:0000313" key="3">
    <source>
        <dbReference type="EMBL" id="QHT23909.1"/>
    </source>
</evidence>
<feature type="domain" description="Helicase ATP-binding" evidence="2">
    <location>
        <begin position="424"/>
        <end position="494"/>
    </location>
</feature>
<name>A0A6C0E6L9_9ZZZZ</name>
<dbReference type="InterPro" id="IPR000330">
    <property type="entry name" value="SNF2_N"/>
</dbReference>
<feature type="compositionally biased region" description="Basic residues" evidence="1">
    <location>
        <begin position="61"/>
        <end position="72"/>
    </location>
</feature>
<dbReference type="Pfam" id="PF00271">
    <property type="entry name" value="Helicase_C"/>
    <property type="match status" value="1"/>
</dbReference>
<reference evidence="3" key="1">
    <citation type="journal article" date="2020" name="Nature">
        <title>Giant virus diversity and host interactions through global metagenomics.</title>
        <authorList>
            <person name="Schulz F."/>
            <person name="Roux S."/>
            <person name="Paez-Espino D."/>
            <person name="Jungbluth S."/>
            <person name="Walsh D.A."/>
            <person name="Denef V.J."/>
            <person name="McMahon K.D."/>
            <person name="Konstantinidis K.T."/>
            <person name="Eloe-Fadrosh E.A."/>
            <person name="Kyrpides N.C."/>
            <person name="Woyke T."/>
        </authorList>
    </citation>
    <scope>NUCLEOTIDE SEQUENCE</scope>
    <source>
        <strain evidence="3">GVMAG-M-3300023179-132</strain>
    </source>
</reference>
<dbReference type="Gene3D" id="3.40.50.300">
    <property type="entry name" value="P-loop containing nucleotide triphosphate hydrolases"/>
    <property type="match status" value="2"/>
</dbReference>
<organism evidence="3">
    <name type="scientific">viral metagenome</name>
    <dbReference type="NCBI Taxonomy" id="1070528"/>
    <lineage>
        <taxon>unclassified sequences</taxon>
        <taxon>metagenomes</taxon>
        <taxon>organismal metagenomes</taxon>
    </lineage>
</organism>
<dbReference type="Pfam" id="PF00176">
    <property type="entry name" value="SNF2-rel_dom"/>
    <property type="match status" value="1"/>
</dbReference>
<sequence length="1459" mass="168608">MKRILTGTRRNKKTGEYYKIADRPDKLLEPMVVSELGNKEKEDRIDEEIKKELDALTEKTKRSRCPKGTRKNKYGDCVKKSDGDEKDEKEPIQLRIEDELRNDVPVEQVHQVKEKEKVKRPRCPNGTRKTKDGRCVKKNGEEVAPLKDDNDGIPEIQSKRKVPAEPEVMIDNGPFDPSTDCKVQEVAEMNCDNEKHYSKECNRFLLKKEVIEGKCLSENHLYPNLNDKEFNIKISSKKEFSDTKYDGDIHTDIASYADKLAKADFELQPHQAFVKNFMSAQTPYNSLLLYHGLGSGKTCSAIGVCEEMRDYMKQMGITKRIIIVASENVQDNFKVQLFDERRLKNIDGLWVHKGCIGNKLIKEINPMNMRGLTKDKIITQIRNLINSYYLFTGYDQFANYINNTMNPGATDASELTINEKGIRRLRNEFDERLIVIDEVHNIRKTDDNKNKKVANFLEVLVKCAENMRLLLLSATPMYNSYKEIIWLLNLMNINDRRGYIETKDVFDSYGKFKPGGQDLLIKKATGYISYVRGENPYTFPYRVYPSEFAKEKSFPDFEYPSYQMNLKRIKDEDKERILSLYLTKIGNCNNCGNCQYCVYRYIIHKLRNKEFSITTKKGVVKNMPSFANMESFGYTLLQKPLEALIMSYPNNKLKAQIDKIPKEKYIEEISEEFDKQVIENATLLPEADDEGLKPLQSEPVVDKPKTQVGGSVDAKDLVGRGGLKRFMKFDESTNPPNKGNFEYKETGFGHIFSPDVIGKYSSKIKSIIDNIYKNGSAAKGVILIYSQFIDSGLIPMALALEEMGFTRYGEDTKPLFKNKPTDVVDVTTMKPPKDKKKFSPARYSMITGDPRLSPNNVFEIKGLTNEDNKNGEKVKVVLISKAGSEGIDLKFIRQVHVLEPWYNMNRVEQIIGRAVRNLSHKDLPFEERNVQIFMHGTILEDENKQEAADMYVYRVAEYKAVQMGKVSRLLKETAVDCIINHEQVNFTQEIMSSVIEKPIVQVLSDGTRMEDFKVGDTPNSFACDYMEKCTFDCRPKKKIIIEQANKEQVEGQEEKEGDQEKKVERTEDLDTYNEKFIQLNNEKILQRIRTLMKESVFYKKDVLIRKIQTQKKYPLIQIYSALTQLIDDKNEFISDRFGRTGRLINVGDYYLFQPIELTNDSISIFERQTPIDYKHDNIEIVIDKEIAKPKLTSVDIFNSVKSTYDSTLDIKTIDRGNKNWYDHCGIVIKKLVVEYPGMKENEHINHFLIAHIIETLFFSDKLELLNYVYSINPLTPGSLEEKIKQYFEKRVIVTPKVKAILLYDMKNEHYVKLDKDNKWTKMGNEDKKYVESVPEVKVLLDMDPSKYNSVVGFMGYENNNQSIVFKTKDITKHRDVGARCDEAGKIKVIQSLNGILGLEKYTSDNTKQIKTKKGVIEQEAIGLIDLCIMKEFILRFKDITDSDKKWFLTPEMAIRFFNK</sequence>
<dbReference type="InterPro" id="IPR001650">
    <property type="entry name" value="Helicase_C-like"/>
</dbReference>
<dbReference type="PROSITE" id="PS51192">
    <property type="entry name" value="HELICASE_ATP_BIND_1"/>
    <property type="match status" value="1"/>
</dbReference>
<feature type="region of interest" description="Disordered" evidence="1">
    <location>
        <begin position="1044"/>
        <end position="1065"/>
    </location>
</feature>
<proteinExistence type="predicted"/>
<dbReference type="InterPro" id="IPR027417">
    <property type="entry name" value="P-loop_NTPase"/>
</dbReference>
<accession>A0A6C0E6L9</accession>
<protein>
    <recommendedName>
        <fullName evidence="2">Helicase ATP-binding domain-containing protein</fullName>
    </recommendedName>
</protein>
<feature type="compositionally biased region" description="Basic and acidic residues" evidence="1">
    <location>
        <begin position="73"/>
        <end position="98"/>
    </location>
</feature>
<evidence type="ECO:0000259" key="2">
    <source>
        <dbReference type="PROSITE" id="PS51192"/>
    </source>
</evidence>
<feature type="region of interest" description="Disordered" evidence="1">
    <location>
        <begin position="111"/>
        <end position="133"/>
    </location>
</feature>
<dbReference type="SMART" id="SM00487">
    <property type="entry name" value="DEXDc"/>
    <property type="match status" value="1"/>
</dbReference>